<dbReference type="PANTHER" id="PTHR47707:SF1">
    <property type="entry name" value="NUDIX HYDROLASE FAMILY PROTEIN"/>
    <property type="match status" value="1"/>
</dbReference>
<sequence length="134" mass="15063">MVKQIKVVGAAIVDPKTGHILIGQRGPTQSLAGMWEFPGGKIEPGETEPEALMREIQEELNLSIEVNEAIDTASYQYDFGQVTMTVYYATLRGGELKRLEHAEIRWVSVEELADFNWAPVDIPIVNTIIKKHRE</sequence>
<comment type="cofactor">
    <cofactor evidence="1">
        <name>Mg(2+)</name>
        <dbReference type="ChEBI" id="CHEBI:18420"/>
    </cofactor>
</comment>
<dbReference type="CDD" id="cd03425">
    <property type="entry name" value="NUDIX_MutT_NudA_like"/>
    <property type="match status" value="1"/>
</dbReference>
<dbReference type="GO" id="GO:0044716">
    <property type="term" value="F:8-oxo-GDP phosphatase activity"/>
    <property type="evidence" value="ECO:0007669"/>
    <property type="project" value="TreeGrafter"/>
</dbReference>
<evidence type="ECO:0000256" key="6">
    <source>
        <dbReference type="ARBA" id="ARBA00022763"/>
    </source>
</evidence>
<dbReference type="GO" id="GO:0035539">
    <property type="term" value="F:8-oxo-7,8-dihydrodeoxyguanosine triphosphate pyrophosphatase activity"/>
    <property type="evidence" value="ECO:0007669"/>
    <property type="project" value="UniProtKB-EC"/>
</dbReference>
<comment type="similarity">
    <text evidence="2 12">Belongs to the Nudix hydrolase family.</text>
</comment>
<evidence type="ECO:0000256" key="7">
    <source>
        <dbReference type="ARBA" id="ARBA00022801"/>
    </source>
</evidence>
<evidence type="ECO:0000256" key="5">
    <source>
        <dbReference type="ARBA" id="ARBA00022723"/>
    </source>
</evidence>
<dbReference type="Proteomes" id="UP000234384">
    <property type="component" value="Unassembled WGS sequence"/>
</dbReference>
<gene>
    <name evidence="14" type="ORF">CYJ57_01275</name>
</gene>
<evidence type="ECO:0000256" key="10">
    <source>
        <dbReference type="ARBA" id="ARBA00035861"/>
    </source>
</evidence>
<keyword evidence="9" id="KW-0234">DNA repair</keyword>
<dbReference type="PROSITE" id="PS51462">
    <property type="entry name" value="NUDIX"/>
    <property type="match status" value="1"/>
</dbReference>
<dbReference type="EC" id="3.6.1.55" evidence="11"/>
<dbReference type="PRINTS" id="PR00502">
    <property type="entry name" value="NUDIXFAMILY"/>
</dbReference>
<name>A0A2I1K4F8_9LACT</name>
<evidence type="ECO:0000256" key="8">
    <source>
        <dbReference type="ARBA" id="ARBA00022842"/>
    </source>
</evidence>
<keyword evidence="5" id="KW-0479">Metal-binding</keyword>
<evidence type="ECO:0000256" key="11">
    <source>
        <dbReference type="ARBA" id="ARBA00038905"/>
    </source>
</evidence>
<evidence type="ECO:0000256" key="1">
    <source>
        <dbReference type="ARBA" id="ARBA00001946"/>
    </source>
</evidence>
<proteinExistence type="inferred from homology"/>
<keyword evidence="3" id="KW-0515">Mutator protein</keyword>
<dbReference type="InterPro" id="IPR020476">
    <property type="entry name" value="Nudix_hydrolase"/>
</dbReference>
<dbReference type="GO" id="GO:0044715">
    <property type="term" value="F:8-oxo-dGDP phosphatase activity"/>
    <property type="evidence" value="ECO:0007669"/>
    <property type="project" value="TreeGrafter"/>
</dbReference>
<reference evidence="14 15" key="1">
    <citation type="submission" date="2017-12" db="EMBL/GenBank/DDBJ databases">
        <title>Phylogenetic diversity of female urinary microbiome.</title>
        <authorList>
            <person name="Thomas-White K."/>
            <person name="Wolfe A.J."/>
        </authorList>
    </citation>
    <scope>NUCLEOTIDE SEQUENCE [LARGE SCALE GENOMIC DNA]</scope>
    <source>
        <strain evidence="14 15">UMB0898</strain>
    </source>
</reference>
<evidence type="ECO:0000256" key="4">
    <source>
        <dbReference type="ARBA" id="ARBA00022705"/>
    </source>
</evidence>
<protein>
    <recommendedName>
        <fullName evidence="11">8-oxo-dGTP diphosphatase</fullName>
        <ecNumber evidence="11">3.6.1.55</ecNumber>
    </recommendedName>
</protein>
<dbReference type="SUPFAM" id="SSF55811">
    <property type="entry name" value="Nudix"/>
    <property type="match status" value="1"/>
</dbReference>
<keyword evidence="6" id="KW-0227">DNA damage</keyword>
<evidence type="ECO:0000313" key="14">
    <source>
        <dbReference type="EMBL" id="PKY90523.1"/>
    </source>
</evidence>
<accession>A0A2I1K4F8</accession>
<dbReference type="GO" id="GO:0046872">
    <property type="term" value="F:metal ion binding"/>
    <property type="evidence" value="ECO:0007669"/>
    <property type="project" value="UniProtKB-KW"/>
</dbReference>
<feature type="domain" description="Nudix hydrolase" evidence="13">
    <location>
        <begin position="3"/>
        <end position="132"/>
    </location>
</feature>
<comment type="catalytic activity">
    <reaction evidence="10">
        <text>8-oxo-dGTP + H2O = 8-oxo-dGMP + diphosphate + H(+)</text>
        <dbReference type="Rhea" id="RHEA:31575"/>
        <dbReference type="ChEBI" id="CHEBI:15377"/>
        <dbReference type="ChEBI" id="CHEBI:15378"/>
        <dbReference type="ChEBI" id="CHEBI:33019"/>
        <dbReference type="ChEBI" id="CHEBI:63224"/>
        <dbReference type="ChEBI" id="CHEBI:77896"/>
        <dbReference type="EC" id="3.6.1.55"/>
    </reaction>
</comment>
<keyword evidence="4" id="KW-0235">DNA replication</keyword>
<dbReference type="EMBL" id="PKHE01000002">
    <property type="protein sequence ID" value="PKY90523.1"/>
    <property type="molecule type" value="Genomic_DNA"/>
</dbReference>
<dbReference type="OrthoDB" id="9810648at2"/>
<dbReference type="InterPro" id="IPR015797">
    <property type="entry name" value="NUDIX_hydrolase-like_dom_sf"/>
</dbReference>
<keyword evidence="7 12" id="KW-0378">Hydrolase</keyword>
<dbReference type="GO" id="GO:0006281">
    <property type="term" value="P:DNA repair"/>
    <property type="evidence" value="ECO:0007669"/>
    <property type="project" value="UniProtKB-KW"/>
</dbReference>
<dbReference type="Pfam" id="PF00293">
    <property type="entry name" value="NUDIX"/>
    <property type="match status" value="1"/>
</dbReference>
<evidence type="ECO:0000313" key="15">
    <source>
        <dbReference type="Proteomes" id="UP000234384"/>
    </source>
</evidence>
<evidence type="ECO:0000256" key="12">
    <source>
        <dbReference type="RuleBase" id="RU003476"/>
    </source>
</evidence>
<dbReference type="GO" id="GO:0006260">
    <property type="term" value="P:DNA replication"/>
    <property type="evidence" value="ECO:0007669"/>
    <property type="project" value="UniProtKB-KW"/>
</dbReference>
<dbReference type="GO" id="GO:0008413">
    <property type="term" value="F:8-oxo-7,8-dihydroguanosine triphosphate pyrophosphatase activity"/>
    <property type="evidence" value="ECO:0007669"/>
    <property type="project" value="TreeGrafter"/>
</dbReference>
<dbReference type="RefSeq" id="WP_006701716.1">
    <property type="nucleotide sequence ID" value="NZ_PKHE01000002.1"/>
</dbReference>
<evidence type="ECO:0000256" key="3">
    <source>
        <dbReference type="ARBA" id="ARBA00022457"/>
    </source>
</evidence>
<organism evidence="14 15">
    <name type="scientific">Falseniella ignava</name>
    <dbReference type="NCBI Taxonomy" id="137730"/>
    <lineage>
        <taxon>Bacteria</taxon>
        <taxon>Bacillati</taxon>
        <taxon>Bacillota</taxon>
        <taxon>Bacilli</taxon>
        <taxon>Lactobacillales</taxon>
        <taxon>Aerococcaceae</taxon>
        <taxon>Falseniella</taxon>
    </lineage>
</organism>
<dbReference type="PANTHER" id="PTHR47707">
    <property type="entry name" value="8-OXO-DGTP DIPHOSPHATASE"/>
    <property type="match status" value="1"/>
</dbReference>
<evidence type="ECO:0000256" key="9">
    <source>
        <dbReference type="ARBA" id="ARBA00023204"/>
    </source>
</evidence>
<evidence type="ECO:0000259" key="13">
    <source>
        <dbReference type="PROSITE" id="PS51462"/>
    </source>
</evidence>
<dbReference type="Gene3D" id="3.90.79.10">
    <property type="entry name" value="Nucleoside Triphosphate Pyrophosphohydrolase"/>
    <property type="match status" value="1"/>
</dbReference>
<evidence type="ECO:0000256" key="2">
    <source>
        <dbReference type="ARBA" id="ARBA00005582"/>
    </source>
</evidence>
<dbReference type="InterPro" id="IPR000086">
    <property type="entry name" value="NUDIX_hydrolase_dom"/>
</dbReference>
<keyword evidence="8" id="KW-0460">Magnesium</keyword>
<dbReference type="InterPro" id="IPR047127">
    <property type="entry name" value="MutT-like"/>
</dbReference>
<dbReference type="InterPro" id="IPR020084">
    <property type="entry name" value="NUDIX_hydrolase_CS"/>
</dbReference>
<dbReference type="PROSITE" id="PS00893">
    <property type="entry name" value="NUDIX_BOX"/>
    <property type="match status" value="1"/>
</dbReference>
<dbReference type="AlphaFoldDB" id="A0A2I1K4F8"/>
<comment type="caution">
    <text evidence="14">The sequence shown here is derived from an EMBL/GenBank/DDBJ whole genome shotgun (WGS) entry which is preliminary data.</text>
</comment>